<dbReference type="RefSeq" id="WP_184922706.1">
    <property type="nucleotide sequence ID" value="NZ_JACHMO010000001.1"/>
</dbReference>
<evidence type="ECO:0008006" key="3">
    <source>
        <dbReference type="Google" id="ProtNLM"/>
    </source>
</evidence>
<evidence type="ECO:0000313" key="1">
    <source>
        <dbReference type="EMBL" id="MBB5804686.1"/>
    </source>
</evidence>
<gene>
    <name evidence="1" type="ORF">F4560_004454</name>
</gene>
<dbReference type="EMBL" id="JACHMO010000001">
    <property type="protein sequence ID" value="MBB5804686.1"/>
    <property type="molecule type" value="Genomic_DNA"/>
</dbReference>
<proteinExistence type="predicted"/>
<evidence type="ECO:0000313" key="2">
    <source>
        <dbReference type="Proteomes" id="UP000552097"/>
    </source>
</evidence>
<sequence>MALLDKRAVDPVEPKAEPNVQVTTTEAMYVEPSGTVRWRHLFAAPAEKSIARGSAGFFPDGEHVWVYRPDAMLGRGEGDGWLVLRAADGRLVAEETLPTAGQGAGHVPHPDGVHMLLDVGEGQDGSLLFRGRLDGTALDVHAYPWNDRVLIGFSPDGNAFMTVDHSQADVAFHTFPAGERTYVVDIDRLPQPEVDDEDLEVMVGWGGGYLDATTAVVIVEWQSDDEEGRAFHLLDLSTGSVLGQLDIHEDNYDIELPGDGSWINRDEHGRPTRWTLA</sequence>
<dbReference type="SUPFAM" id="SSF50998">
    <property type="entry name" value="Quinoprotein alcohol dehydrogenase-like"/>
    <property type="match status" value="1"/>
</dbReference>
<dbReference type="InterPro" id="IPR011047">
    <property type="entry name" value="Quinoprotein_ADH-like_sf"/>
</dbReference>
<name>A0A7W9M285_9PSEU</name>
<comment type="caution">
    <text evidence="1">The sequence shown here is derived from an EMBL/GenBank/DDBJ whole genome shotgun (WGS) entry which is preliminary data.</text>
</comment>
<organism evidence="1 2">
    <name type="scientific">Saccharothrix ecbatanensis</name>
    <dbReference type="NCBI Taxonomy" id="1105145"/>
    <lineage>
        <taxon>Bacteria</taxon>
        <taxon>Bacillati</taxon>
        <taxon>Actinomycetota</taxon>
        <taxon>Actinomycetes</taxon>
        <taxon>Pseudonocardiales</taxon>
        <taxon>Pseudonocardiaceae</taxon>
        <taxon>Saccharothrix</taxon>
    </lineage>
</organism>
<keyword evidence="2" id="KW-1185">Reference proteome</keyword>
<accession>A0A7W9M285</accession>
<reference evidence="1 2" key="1">
    <citation type="submission" date="2020-08" db="EMBL/GenBank/DDBJ databases">
        <title>Sequencing the genomes of 1000 actinobacteria strains.</title>
        <authorList>
            <person name="Klenk H.-P."/>
        </authorList>
    </citation>
    <scope>NUCLEOTIDE SEQUENCE [LARGE SCALE GENOMIC DNA]</scope>
    <source>
        <strain evidence="1 2">DSM 45486</strain>
    </source>
</reference>
<dbReference type="Proteomes" id="UP000552097">
    <property type="component" value="Unassembled WGS sequence"/>
</dbReference>
<protein>
    <recommendedName>
        <fullName evidence="3">WD40 repeat protein</fullName>
    </recommendedName>
</protein>
<dbReference type="AlphaFoldDB" id="A0A7W9M285"/>